<name>A0A645DM23_9ZZZZ</name>
<comment type="caution">
    <text evidence="1">The sequence shown here is derived from an EMBL/GenBank/DDBJ whole genome shotgun (WGS) entry which is preliminary data.</text>
</comment>
<gene>
    <name evidence="1" type="ORF">SDC9_137245</name>
</gene>
<organism evidence="1">
    <name type="scientific">bioreactor metagenome</name>
    <dbReference type="NCBI Taxonomy" id="1076179"/>
    <lineage>
        <taxon>unclassified sequences</taxon>
        <taxon>metagenomes</taxon>
        <taxon>ecological metagenomes</taxon>
    </lineage>
</organism>
<dbReference type="EMBL" id="VSSQ01037441">
    <property type="protein sequence ID" value="MPM90128.1"/>
    <property type="molecule type" value="Genomic_DNA"/>
</dbReference>
<proteinExistence type="predicted"/>
<dbReference type="AlphaFoldDB" id="A0A645DM23"/>
<protein>
    <submittedName>
        <fullName evidence="1">Uncharacterized protein</fullName>
    </submittedName>
</protein>
<reference evidence="1" key="1">
    <citation type="submission" date="2019-08" db="EMBL/GenBank/DDBJ databases">
        <authorList>
            <person name="Kucharzyk K."/>
            <person name="Murdoch R.W."/>
            <person name="Higgins S."/>
            <person name="Loffler F."/>
        </authorList>
    </citation>
    <scope>NUCLEOTIDE SEQUENCE</scope>
</reference>
<evidence type="ECO:0000313" key="1">
    <source>
        <dbReference type="EMBL" id="MPM90128.1"/>
    </source>
</evidence>
<accession>A0A645DM23</accession>
<sequence>MKYSPVRHWTSVTDRDATVLGIWSGSGLPALAVKRFPGGGTLIYSAQAGGVTPRFLANVAREAGAHLYTAPGNSVAVGCGIAAVHRLAEPVILEFPVEMEFFDSQTGEPCGIGRRLELNSIKPRESRVVLYRRKASTESPKGTEK</sequence>